<feature type="binding site" evidence="10 13">
    <location>
        <position position="47"/>
    </location>
    <ligand>
        <name>a divalent metal cation</name>
        <dbReference type="ChEBI" id="CHEBI:60240"/>
    </ligand>
</feature>
<dbReference type="NCBIfam" id="TIGR01163">
    <property type="entry name" value="rpe"/>
    <property type="match status" value="1"/>
</dbReference>
<dbReference type="NCBIfam" id="NF004076">
    <property type="entry name" value="PRK05581.1-4"/>
    <property type="match status" value="1"/>
</dbReference>
<comment type="function">
    <text evidence="10">Catalyzes the reversible epimerization of D-ribulose 5-phosphate to D-xylulose 5-phosphate.</text>
</comment>
<comment type="similarity">
    <text evidence="6 10 11">Belongs to the ribulose-phosphate 3-epimerase family.</text>
</comment>
<name>A0A518CU38_9PLAN</name>
<accession>A0A518CU38</accession>
<dbReference type="InterPro" id="IPR011060">
    <property type="entry name" value="RibuloseP-bd_barrel"/>
</dbReference>
<dbReference type="GO" id="GO:0046872">
    <property type="term" value="F:metal ion binding"/>
    <property type="evidence" value="ECO:0007669"/>
    <property type="project" value="UniProtKB-UniRule"/>
</dbReference>
<dbReference type="FunFam" id="3.20.20.70:FF:000004">
    <property type="entry name" value="Ribulose-phosphate 3-epimerase"/>
    <property type="match status" value="1"/>
</dbReference>
<comment type="cofactor">
    <cofactor evidence="3">
        <name>Co(2+)</name>
        <dbReference type="ChEBI" id="CHEBI:48828"/>
    </cofactor>
</comment>
<evidence type="ECO:0000313" key="15">
    <source>
        <dbReference type="EMBL" id="QDU82746.1"/>
    </source>
</evidence>
<evidence type="ECO:0000256" key="14">
    <source>
        <dbReference type="PIRSR" id="PIRSR001461-3"/>
    </source>
</evidence>
<dbReference type="InterPro" id="IPR026019">
    <property type="entry name" value="Ribul_P_3_epim"/>
</dbReference>
<feature type="binding site" evidence="10 14">
    <location>
        <position position="78"/>
    </location>
    <ligand>
        <name>substrate</name>
    </ligand>
</feature>
<keyword evidence="8 10" id="KW-0479">Metal-binding</keyword>
<evidence type="ECO:0000256" key="13">
    <source>
        <dbReference type="PIRSR" id="PIRSR001461-2"/>
    </source>
</evidence>
<dbReference type="PROSITE" id="PS01086">
    <property type="entry name" value="RIBUL_P_3_EPIMER_2"/>
    <property type="match status" value="1"/>
</dbReference>
<comment type="catalytic activity">
    <reaction evidence="1 10 11">
        <text>D-ribulose 5-phosphate = D-xylulose 5-phosphate</text>
        <dbReference type="Rhea" id="RHEA:13677"/>
        <dbReference type="ChEBI" id="CHEBI:57737"/>
        <dbReference type="ChEBI" id="CHEBI:58121"/>
        <dbReference type="EC" id="5.1.3.1"/>
    </reaction>
</comment>
<comment type="pathway">
    <text evidence="10">Carbohydrate degradation.</text>
</comment>
<evidence type="ECO:0000256" key="8">
    <source>
        <dbReference type="ARBA" id="ARBA00022723"/>
    </source>
</evidence>
<evidence type="ECO:0000256" key="2">
    <source>
        <dbReference type="ARBA" id="ARBA00001936"/>
    </source>
</evidence>
<keyword evidence="16" id="KW-1185">Reference proteome</keyword>
<dbReference type="AlphaFoldDB" id="A0A518CU38"/>
<dbReference type="OrthoDB" id="1645589at2"/>
<evidence type="ECO:0000256" key="1">
    <source>
        <dbReference type="ARBA" id="ARBA00001782"/>
    </source>
</evidence>
<dbReference type="PIRSF" id="PIRSF001461">
    <property type="entry name" value="RPE"/>
    <property type="match status" value="1"/>
</dbReference>
<evidence type="ECO:0000256" key="11">
    <source>
        <dbReference type="PIRNR" id="PIRNR001461"/>
    </source>
</evidence>
<evidence type="ECO:0000256" key="6">
    <source>
        <dbReference type="ARBA" id="ARBA00009541"/>
    </source>
</evidence>
<comment type="cofactor">
    <cofactor evidence="2">
        <name>Mn(2+)</name>
        <dbReference type="ChEBI" id="CHEBI:29035"/>
    </cofactor>
</comment>
<dbReference type="GO" id="GO:0019323">
    <property type="term" value="P:pentose catabolic process"/>
    <property type="evidence" value="ECO:0007669"/>
    <property type="project" value="UniProtKB-UniRule"/>
</dbReference>
<sequence length="235" mass="25545">MDHSTRKQKLRACLPTIAPSMLKCDYGNLQAEIEQLTRDGAQVLHWDVMDGHFVPNLSYGALLLKSLRNKTDLFYDAHLMISDPDRYLDDYLDAGCDAITFHIEAVPEPTALLKRIKDAGVLAGLSFNPQTPVSAIEPFFGETDLVLLMSVEPGFGGQSFIESSVEKMQQLRTAAGLDVILSIDGGIGPDTLSGPARSGADLYVAGSSVFGEEDYGVAIREMETLARDQGPTYSN</sequence>
<dbReference type="Pfam" id="PF00834">
    <property type="entry name" value="Ribul_P_3_epim"/>
    <property type="match status" value="1"/>
</dbReference>
<dbReference type="Gene3D" id="3.20.20.70">
    <property type="entry name" value="Aldolase class I"/>
    <property type="match status" value="1"/>
</dbReference>
<feature type="active site" description="Proton donor" evidence="10 12">
    <location>
        <position position="184"/>
    </location>
</feature>
<dbReference type="KEGG" id="plon:Pla110_45080"/>
<dbReference type="HAMAP" id="MF_02227">
    <property type="entry name" value="RPE"/>
    <property type="match status" value="1"/>
</dbReference>
<dbReference type="RefSeq" id="WP_144999193.1">
    <property type="nucleotide sequence ID" value="NZ_CP036281.1"/>
</dbReference>
<feature type="binding site" evidence="10 14">
    <location>
        <position position="20"/>
    </location>
    <ligand>
        <name>substrate</name>
    </ligand>
</feature>
<feature type="binding site" evidence="10 14">
    <location>
        <begin position="206"/>
        <end position="207"/>
    </location>
    <ligand>
        <name>substrate</name>
    </ligand>
</feature>
<dbReference type="PANTHER" id="PTHR11749">
    <property type="entry name" value="RIBULOSE-5-PHOSPHATE-3-EPIMERASE"/>
    <property type="match status" value="1"/>
</dbReference>
<dbReference type="InterPro" id="IPR000056">
    <property type="entry name" value="Ribul_P_3_epim-like"/>
</dbReference>
<evidence type="ECO:0000256" key="10">
    <source>
        <dbReference type="HAMAP-Rule" id="MF_02227"/>
    </source>
</evidence>
<feature type="binding site" evidence="14">
    <location>
        <position position="186"/>
    </location>
    <ligand>
        <name>substrate</name>
    </ligand>
</feature>
<dbReference type="EC" id="5.1.3.1" evidence="7 10"/>
<feature type="binding site" evidence="10 13">
    <location>
        <position position="45"/>
    </location>
    <ligand>
        <name>a divalent metal cation</name>
        <dbReference type="ChEBI" id="CHEBI:60240"/>
    </ligand>
</feature>
<evidence type="ECO:0000313" key="16">
    <source>
        <dbReference type="Proteomes" id="UP000317178"/>
    </source>
</evidence>
<evidence type="ECO:0000256" key="4">
    <source>
        <dbReference type="ARBA" id="ARBA00001947"/>
    </source>
</evidence>
<dbReference type="GO" id="GO:0005737">
    <property type="term" value="C:cytoplasm"/>
    <property type="evidence" value="ECO:0007669"/>
    <property type="project" value="UniProtKB-ARBA"/>
</dbReference>
<dbReference type="EMBL" id="CP036281">
    <property type="protein sequence ID" value="QDU82746.1"/>
    <property type="molecule type" value="Genomic_DNA"/>
</dbReference>
<proteinExistence type="inferred from homology"/>
<evidence type="ECO:0000256" key="12">
    <source>
        <dbReference type="PIRSR" id="PIRSR001461-1"/>
    </source>
</evidence>
<dbReference type="GO" id="GO:0004750">
    <property type="term" value="F:D-ribulose-phosphate 3-epimerase activity"/>
    <property type="evidence" value="ECO:0007669"/>
    <property type="project" value="UniProtKB-UniRule"/>
</dbReference>
<feature type="binding site" evidence="10 13">
    <location>
        <position position="78"/>
    </location>
    <ligand>
        <name>a divalent metal cation</name>
        <dbReference type="ChEBI" id="CHEBI:60240"/>
    </ligand>
</feature>
<organism evidence="15 16">
    <name type="scientific">Polystyrenella longa</name>
    <dbReference type="NCBI Taxonomy" id="2528007"/>
    <lineage>
        <taxon>Bacteria</taxon>
        <taxon>Pseudomonadati</taxon>
        <taxon>Planctomycetota</taxon>
        <taxon>Planctomycetia</taxon>
        <taxon>Planctomycetales</taxon>
        <taxon>Planctomycetaceae</taxon>
        <taxon>Polystyrenella</taxon>
    </lineage>
</organism>
<dbReference type="CDD" id="cd00429">
    <property type="entry name" value="RPE"/>
    <property type="match status" value="1"/>
</dbReference>
<evidence type="ECO:0000256" key="5">
    <source>
        <dbReference type="ARBA" id="ARBA00001954"/>
    </source>
</evidence>
<gene>
    <name evidence="10 15" type="primary">rpe</name>
    <name evidence="15" type="ORF">Pla110_45080</name>
</gene>
<dbReference type="Proteomes" id="UP000317178">
    <property type="component" value="Chromosome"/>
</dbReference>
<keyword evidence="10 11" id="KW-0119">Carbohydrate metabolism</keyword>
<reference evidence="15 16" key="1">
    <citation type="submission" date="2019-02" db="EMBL/GenBank/DDBJ databases">
        <title>Deep-cultivation of Planctomycetes and their phenomic and genomic characterization uncovers novel biology.</title>
        <authorList>
            <person name="Wiegand S."/>
            <person name="Jogler M."/>
            <person name="Boedeker C."/>
            <person name="Pinto D."/>
            <person name="Vollmers J."/>
            <person name="Rivas-Marin E."/>
            <person name="Kohn T."/>
            <person name="Peeters S.H."/>
            <person name="Heuer A."/>
            <person name="Rast P."/>
            <person name="Oberbeckmann S."/>
            <person name="Bunk B."/>
            <person name="Jeske O."/>
            <person name="Meyerdierks A."/>
            <person name="Storesund J.E."/>
            <person name="Kallscheuer N."/>
            <person name="Luecker S."/>
            <person name="Lage O.M."/>
            <person name="Pohl T."/>
            <person name="Merkel B.J."/>
            <person name="Hornburger P."/>
            <person name="Mueller R.-W."/>
            <person name="Bruemmer F."/>
            <person name="Labrenz M."/>
            <person name="Spormann A.M."/>
            <person name="Op den Camp H."/>
            <person name="Overmann J."/>
            <person name="Amann R."/>
            <person name="Jetten M.S.M."/>
            <person name="Mascher T."/>
            <person name="Medema M.H."/>
            <person name="Devos D.P."/>
            <person name="Kaster A.-K."/>
            <person name="Ovreas L."/>
            <person name="Rohde M."/>
            <person name="Galperin M.Y."/>
            <person name="Jogler C."/>
        </authorList>
    </citation>
    <scope>NUCLEOTIDE SEQUENCE [LARGE SCALE GENOMIC DNA]</scope>
    <source>
        <strain evidence="15 16">Pla110</strain>
    </source>
</reference>
<dbReference type="InterPro" id="IPR013785">
    <property type="entry name" value="Aldolase_TIM"/>
</dbReference>
<feature type="binding site" evidence="10 14">
    <location>
        <begin position="154"/>
        <end position="157"/>
    </location>
    <ligand>
        <name>substrate</name>
    </ligand>
</feature>
<evidence type="ECO:0000256" key="9">
    <source>
        <dbReference type="ARBA" id="ARBA00023235"/>
    </source>
</evidence>
<evidence type="ECO:0000256" key="7">
    <source>
        <dbReference type="ARBA" id="ARBA00013188"/>
    </source>
</evidence>
<keyword evidence="13" id="KW-0170">Cobalt</keyword>
<dbReference type="GO" id="GO:0006098">
    <property type="term" value="P:pentose-phosphate shunt"/>
    <property type="evidence" value="ECO:0007669"/>
    <property type="project" value="UniProtKB-UniRule"/>
</dbReference>
<feature type="binding site" evidence="10 13">
    <location>
        <position position="184"/>
    </location>
    <ligand>
        <name>a divalent metal cation</name>
        <dbReference type="ChEBI" id="CHEBI:60240"/>
    </ligand>
</feature>
<keyword evidence="13" id="KW-0862">Zinc</keyword>
<feature type="active site" description="Proton acceptor" evidence="10 12">
    <location>
        <position position="47"/>
    </location>
</feature>
<dbReference type="SUPFAM" id="SSF51366">
    <property type="entry name" value="Ribulose-phoshate binding barrel"/>
    <property type="match status" value="1"/>
</dbReference>
<evidence type="ECO:0000256" key="3">
    <source>
        <dbReference type="ARBA" id="ARBA00001941"/>
    </source>
</evidence>
<comment type="cofactor">
    <cofactor evidence="4">
        <name>Zn(2+)</name>
        <dbReference type="ChEBI" id="CHEBI:29105"/>
    </cofactor>
</comment>
<keyword evidence="9 10" id="KW-0413">Isomerase</keyword>
<comment type="cofactor">
    <cofactor evidence="5">
        <name>Fe(2+)</name>
        <dbReference type="ChEBI" id="CHEBI:29033"/>
    </cofactor>
</comment>
<comment type="cofactor">
    <cofactor evidence="10 13">
        <name>a divalent metal cation</name>
        <dbReference type="ChEBI" id="CHEBI:60240"/>
    </cofactor>
    <text evidence="10 13">Binds 1 divalent metal cation per subunit.</text>
</comment>
<feature type="binding site" evidence="10">
    <location>
        <begin position="184"/>
        <end position="186"/>
    </location>
    <ligand>
        <name>substrate</name>
    </ligand>
</feature>
<protein>
    <recommendedName>
        <fullName evidence="7 10">Ribulose-phosphate 3-epimerase</fullName>
        <ecNumber evidence="7 10">5.1.3.1</ecNumber>
    </recommendedName>
</protein>
<keyword evidence="13" id="KW-0464">Manganese</keyword>